<gene>
    <name evidence="1" type="ORF">BDV23DRAFT_161928</name>
</gene>
<organism evidence="1">
    <name type="scientific">Petromyces alliaceus</name>
    <name type="common">Aspergillus alliaceus</name>
    <dbReference type="NCBI Taxonomy" id="209559"/>
    <lineage>
        <taxon>Eukaryota</taxon>
        <taxon>Fungi</taxon>
        <taxon>Dikarya</taxon>
        <taxon>Ascomycota</taxon>
        <taxon>Pezizomycotina</taxon>
        <taxon>Eurotiomycetes</taxon>
        <taxon>Eurotiomycetidae</taxon>
        <taxon>Eurotiales</taxon>
        <taxon>Aspergillaceae</taxon>
        <taxon>Aspergillus</taxon>
        <taxon>Aspergillus subgen. Circumdati</taxon>
    </lineage>
</organism>
<sequence>MTENPSIREGGTRPYVVSYVDRPKFHVGDLVYVVGTDGLEGPFTVASVPATDACTLCDEDGNPAKEGSKIKMADLAAA</sequence>
<dbReference type="AlphaFoldDB" id="A0A5N6FGB3"/>
<protein>
    <submittedName>
        <fullName evidence="1">Uncharacterized protein</fullName>
    </submittedName>
</protein>
<dbReference type="Proteomes" id="UP000326877">
    <property type="component" value="Unassembled WGS sequence"/>
</dbReference>
<accession>A0A5N7BZA1</accession>
<dbReference type="OrthoDB" id="4540548at2759"/>
<name>A0A5N6FGB3_PETAA</name>
<proteinExistence type="predicted"/>
<evidence type="ECO:0000313" key="1">
    <source>
        <dbReference type="EMBL" id="KAE8387099.1"/>
    </source>
</evidence>
<dbReference type="EMBL" id="ML735299">
    <property type="protein sequence ID" value="KAE8387099.1"/>
    <property type="molecule type" value="Genomic_DNA"/>
</dbReference>
<dbReference type="OMA" id="MTESQMP"/>
<reference evidence="1" key="1">
    <citation type="submission" date="2019-04" db="EMBL/GenBank/DDBJ databases">
        <title>Friends and foes A comparative genomics studyof 23 Aspergillus species from section Flavi.</title>
        <authorList>
            <consortium name="DOE Joint Genome Institute"/>
            <person name="Kjaerbolling I."/>
            <person name="Vesth T."/>
            <person name="Frisvad J.C."/>
            <person name="Nybo J.L."/>
            <person name="Theobald S."/>
            <person name="Kildgaard S."/>
            <person name="Isbrandt T."/>
            <person name="Kuo A."/>
            <person name="Sato A."/>
            <person name="Lyhne E.K."/>
            <person name="Kogle M.E."/>
            <person name="Wiebenga A."/>
            <person name="Kun R.S."/>
            <person name="Lubbers R.J."/>
            <person name="Makela M.R."/>
            <person name="Barry K."/>
            <person name="Chovatia M."/>
            <person name="Clum A."/>
            <person name="Daum C."/>
            <person name="Haridas S."/>
            <person name="He G."/>
            <person name="LaButti K."/>
            <person name="Lipzen A."/>
            <person name="Mondo S."/>
            <person name="Riley R."/>
            <person name="Salamov A."/>
            <person name="Simmons B.A."/>
            <person name="Magnuson J.K."/>
            <person name="Henrissat B."/>
            <person name="Mortensen U.H."/>
            <person name="Larsen T.O."/>
            <person name="Devries R.P."/>
            <person name="Grigoriev I.V."/>
            <person name="Machida M."/>
            <person name="Baker S.E."/>
            <person name="Andersen M.R."/>
        </authorList>
    </citation>
    <scope>NUCLEOTIDE SEQUENCE [LARGE SCALE GENOMIC DNA]</scope>
    <source>
        <strain evidence="1">IBT 14317</strain>
    </source>
</reference>
<accession>A0A5N6FGB3</accession>